<keyword evidence="5" id="KW-1185">Reference proteome</keyword>
<keyword evidence="1" id="KW-0472">Membrane</keyword>
<dbReference type="EMBL" id="RARA01000020">
    <property type="protein sequence ID" value="ROT47581.1"/>
    <property type="molecule type" value="Genomic_DNA"/>
</dbReference>
<dbReference type="AlphaFoldDB" id="A0A3N2QCT2"/>
<dbReference type="GO" id="GO:0005737">
    <property type="term" value="C:cytoplasm"/>
    <property type="evidence" value="ECO:0007669"/>
    <property type="project" value="TreeGrafter"/>
</dbReference>
<protein>
    <recommendedName>
        <fullName evidence="2">Metallo-beta-lactamase domain-containing protein</fullName>
    </recommendedName>
</protein>
<name>A0A3N2QCT2_9BACT</name>
<dbReference type="RefSeq" id="WP_123662529.1">
    <property type="nucleotide sequence ID" value="NZ_RARA01000020.1"/>
</dbReference>
<reference evidence="3 5" key="1">
    <citation type="submission" date="2018-09" db="EMBL/GenBank/DDBJ databases">
        <title>Comparative Genomics of Wolbachia-Cardinium Dual Endosymbiosis in a Plant-Parasitic Nematode.</title>
        <authorList>
            <person name="Brown A.M.V."/>
            <person name="Wasala S.K."/>
            <person name="Howe D.K."/>
            <person name="Peetz A.B."/>
            <person name="Zasada I.A."/>
            <person name="Denver D.R."/>
        </authorList>
    </citation>
    <scope>NUCLEOTIDE SEQUENCE [LARGE SCALE GENOMIC DNA]</scope>
    <source>
        <strain evidence="3 5">Pp_1</strain>
    </source>
</reference>
<evidence type="ECO:0000256" key="1">
    <source>
        <dbReference type="SAM" id="Phobius"/>
    </source>
</evidence>
<dbReference type="OrthoDB" id="9805728at2"/>
<comment type="caution">
    <text evidence="3">The sequence shown here is derived from an EMBL/GenBank/DDBJ whole genome shotgun (WGS) entry which is preliminary data.</text>
</comment>
<sequence length="425" mass="47921">MQATDIFLLLLVAVVMLFGIGIMGFGFKIKTYSAQKPLKKAETATQVASQEVVCMAFPQPIASHQADILTDGIKQNPTTHNKLKFEQPRFNGHTFANPVSFTTWVNPPSMRNFSTLLWTISRWFDSANIPPQVELDRTLPVQCPIFDLQSELSTTWLGHATLFVHMDGISFITDPVWSACAAPFGYFFCPRYRPSPCSIDQLPELHFSVISHNHYDHLDLQAVRLLTKRFPKMRWFVPKGLKYCMNANTPQGTWIEELSWGQSVSFSCHGKSFEIWCTPAQHWSQRGICDRNYVLWSSWAVMGPKHKFYFTGDSGFCTAMFQNIGDQLGPFDLAAIPIGCYAPNWHPQHMDPVAAVQAHQCIGATKSIAIHWGTYAMGSTEPYLEPKIKLEAACQAAGLSDQDFVVLHHGQTWSIDPFTMKDCML</sequence>
<dbReference type="Proteomes" id="UP000270927">
    <property type="component" value="Unassembled WGS sequence"/>
</dbReference>
<accession>A0A3N2QCT2</accession>
<dbReference type="PANTHER" id="PTHR15032">
    <property type="entry name" value="N-ACYL-PHOSPHATIDYLETHANOLAMINE-HYDROLYZING PHOSPHOLIPASE D"/>
    <property type="match status" value="1"/>
</dbReference>
<keyword evidence="1" id="KW-1133">Transmembrane helix</keyword>
<keyword evidence="1" id="KW-0812">Transmembrane</keyword>
<dbReference type="Gene3D" id="3.60.15.10">
    <property type="entry name" value="Ribonuclease Z/Hydroxyacylglutathione hydrolase-like"/>
    <property type="match status" value="1"/>
</dbReference>
<dbReference type="GO" id="GO:0070291">
    <property type="term" value="P:N-acylethanolamine metabolic process"/>
    <property type="evidence" value="ECO:0007669"/>
    <property type="project" value="TreeGrafter"/>
</dbReference>
<dbReference type="PANTHER" id="PTHR15032:SF4">
    <property type="entry name" value="N-ACYL-PHOSPHATIDYLETHANOLAMINE-HYDROLYZING PHOSPHOLIPASE D"/>
    <property type="match status" value="1"/>
</dbReference>
<dbReference type="InterPro" id="IPR036866">
    <property type="entry name" value="RibonucZ/Hydroxyglut_hydro"/>
</dbReference>
<dbReference type="SUPFAM" id="SSF56281">
    <property type="entry name" value="Metallo-hydrolase/oxidoreductase"/>
    <property type="match status" value="1"/>
</dbReference>
<organism evidence="3 5">
    <name type="scientific">Candidatus Cardinium hertigii</name>
    <dbReference type="NCBI Taxonomy" id="247481"/>
    <lineage>
        <taxon>Bacteria</taxon>
        <taxon>Pseudomonadati</taxon>
        <taxon>Bacteroidota</taxon>
        <taxon>Cytophagia</taxon>
        <taxon>Cytophagales</taxon>
        <taxon>Amoebophilaceae</taxon>
        <taxon>Candidatus Cardinium</taxon>
    </lineage>
</organism>
<evidence type="ECO:0000259" key="2">
    <source>
        <dbReference type="Pfam" id="PF12706"/>
    </source>
</evidence>
<dbReference type="GO" id="GO:0070292">
    <property type="term" value="P:N-acylphosphatidylethanolamine metabolic process"/>
    <property type="evidence" value="ECO:0007669"/>
    <property type="project" value="TreeGrafter"/>
</dbReference>
<evidence type="ECO:0000313" key="4">
    <source>
        <dbReference type="EMBL" id="ROT47591.1"/>
    </source>
</evidence>
<gene>
    <name evidence="3" type="ORF">EDM02_01560</name>
    <name evidence="4" type="ORF">EDM02_01630</name>
</gene>
<dbReference type="EMBL" id="RARA01000020">
    <property type="protein sequence ID" value="ROT47591.1"/>
    <property type="molecule type" value="Genomic_DNA"/>
</dbReference>
<feature type="domain" description="Metallo-beta-lactamase" evidence="2">
    <location>
        <begin position="171"/>
        <end position="372"/>
    </location>
</feature>
<dbReference type="Pfam" id="PF12706">
    <property type="entry name" value="Lactamase_B_2"/>
    <property type="match status" value="1"/>
</dbReference>
<proteinExistence type="predicted"/>
<evidence type="ECO:0000313" key="5">
    <source>
        <dbReference type="Proteomes" id="UP000270927"/>
    </source>
</evidence>
<feature type="transmembrane region" description="Helical" evidence="1">
    <location>
        <begin position="6"/>
        <end position="27"/>
    </location>
</feature>
<evidence type="ECO:0000313" key="3">
    <source>
        <dbReference type="EMBL" id="ROT47581.1"/>
    </source>
</evidence>
<dbReference type="InterPro" id="IPR001279">
    <property type="entry name" value="Metallo-B-lactamas"/>
</dbReference>
<dbReference type="GO" id="GO:0070290">
    <property type="term" value="F:N-acylphosphatidylethanolamine-specific phospholipase D activity"/>
    <property type="evidence" value="ECO:0007669"/>
    <property type="project" value="TreeGrafter"/>
</dbReference>